<keyword evidence="1" id="KW-0472">Membrane</keyword>
<evidence type="ECO:0000313" key="2">
    <source>
        <dbReference type="EMBL" id="GAB0056171.1"/>
    </source>
</evidence>
<reference evidence="2 3" key="2">
    <citation type="submission" date="2024-09" db="EMBL/GenBank/DDBJ databases">
        <title>Draft genome sequence of Candidatus Magnetaquicoccaceae bacterium FCR-1.</title>
        <authorList>
            <person name="Shimoshige H."/>
            <person name="Shimamura S."/>
            <person name="Taoka A."/>
            <person name="Kobayashi H."/>
            <person name="Maekawa T."/>
        </authorList>
    </citation>
    <scope>NUCLEOTIDE SEQUENCE [LARGE SCALE GENOMIC DNA]</scope>
    <source>
        <strain evidence="2 3">FCR-1</strain>
    </source>
</reference>
<gene>
    <name evidence="2" type="ORF">SIID45300_00476</name>
</gene>
<name>A0ABQ0C5K7_9PROT</name>
<proteinExistence type="predicted"/>
<organism evidence="2 3">
    <name type="scientific">Candidatus Magnetaquiglobus chichijimensis</name>
    <dbReference type="NCBI Taxonomy" id="3141448"/>
    <lineage>
        <taxon>Bacteria</taxon>
        <taxon>Pseudomonadati</taxon>
        <taxon>Pseudomonadota</taxon>
        <taxon>Magnetococcia</taxon>
        <taxon>Magnetococcales</taxon>
        <taxon>Candidatus Magnetaquicoccaceae</taxon>
        <taxon>Candidatus Magnetaquiglobus</taxon>
    </lineage>
</organism>
<dbReference type="EMBL" id="BAAFGK010000002">
    <property type="protein sequence ID" value="GAB0056171.1"/>
    <property type="molecule type" value="Genomic_DNA"/>
</dbReference>
<reference evidence="2 3" key="1">
    <citation type="submission" date="2024-05" db="EMBL/GenBank/DDBJ databases">
        <authorList>
            <consortium name="Candidatus Magnetaquicoccaceae bacterium FCR-1 genome sequencing consortium"/>
            <person name="Shimoshige H."/>
            <person name="Shimamura S."/>
            <person name="Taoka A."/>
            <person name="Kobayashi H."/>
            <person name="Maekawa T."/>
        </authorList>
    </citation>
    <scope>NUCLEOTIDE SEQUENCE [LARGE SCALE GENOMIC DNA]</scope>
    <source>
        <strain evidence="2 3">FCR-1</strain>
    </source>
</reference>
<dbReference type="RefSeq" id="WP_420903889.1">
    <property type="nucleotide sequence ID" value="NZ_BAAFGK010000002.1"/>
</dbReference>
<evidence type="ECO:0000313" key="3">
    <source>
        <dbReference type="Proteomes" id="UP001628193"/>
    </source>
</evidence>
<evidence type="ECO:0000256" key="1">
    <source>
        <dbReference type="SAM" id="Phobius"/>
    </source>
</evidence>
<sequence length="84" mass="9263">MTQALMTVERVSANRKRRDRQWAKVGMGTALATLVGTALIGGRVLKQVHLVSGVALLGFTLWHWRLNRPGTRPGNATCHTDRTV</sequence>
<accession>A0ABQ0C5K7</accession>
<keyword evidence="3" id="KW-1185">Reference proteome</keyword>
<feature type="transmembrane region" description="Helical" evidence="1">
    <location>
        <begin position="47"/>
        <end position="64"/>
    </location>
</feature>
<keyword evidence="1" id="KW-0812">Transmembrane</keyword>
<protein>
    <submittedName>
        <fullName evidence="2">Uncharacterized protein</fullName>
    </submittedName>
</protein>
<keyword evidence="1" id="KW-1133">Transmembrane helix</keyword>
<dbReference type="Proteomes" id="UP001628193">
    <property type="component" value="Unassembled WGS sequence"/>
</dbReference>
<comment type="caution">
    <text evidence="2">The sequence shown here is derived from an EMBL/GenBank/DDBJ whole genome shotgun (WGS) entry which is preliminary data.</text>
</comment>
<feature type="transmembrane region" description="Helical" evidence="1">
    <location>
        <begin position="21"/>
        <end position="41"/>
    </location>
</feature>